<accession>A0ACC0ZHR5</accession>
<proteinExistence type="predicted"/>
<dbReference type="Proteomes" id="UP001163603">
    <property type="component" value="Chromosome 1"/>
</dbReference>
<evidence type="ECO:0000313" key="1">
    <source>
        <dbReference type="EMBL" id="KAJ0051762.1"/>
    </source>
</evidence>
<comment type="caution">
    <text evidence="1">The sequence shown here is derived from an EMBL/GenBank/DDBJ whole genome shotgun (WGS) entry which is preliminary data.</text>
</comment>
<reference evidence="2" key="1">
    <citation type="journal article" date="2023" name="G3 (Bethesda)">
        <title>Genome assembly and association tests identify interacting loci associated with vigor, precocity, and sex in interspecific pistachio rootstocks.</title>
        <authorList>
            <person name="Palmer W."/>
            <person name="Jacygrad E."/>
            <person name="Sagayaradj S."/>
            <person name="Cavanaugh K."/>
            <person name="Han R."/>
            <person name="Bertier L."/>
            <person name="Beede B."/>
            <person name="Kafkas S."/>
            <person name="Golino D."/>
            <person name="Preece J."/>
            <person name="Michelmore R."/>
        </authorList>
    </citation>
    <scope>NUCLEOTIDE SEQUENCE [LARGE SCALE GENOMIC DNA]</scope>
</reference>
<keyword evidence="2" id="KW-1185">Reference proteome</keyword>
<sequence>MEESHGQGSSNTPAPFLTKTYEMVDDPITNSLVSWSLSGCSFIVWNPPYFSRDLLPKYFKHNNFSSFVRQLNTYGFRKIDPEVWEFANEEFIRGQKHLLKNIYRRKPVHSHSVQNQGNFSIPLTVTERNEFERKIEKLKKEKSLLQLELQRYECENQGFAFQLQSLSERLKYLERRQMELMTLFANLLKKPGFASVLMQQSEVHNKRRRLLKPNYFGYESNMDKNWSLTDQKENQDAASASISNLEQIEKLESSVNFWASFLLGINEAFSQDVYDFGVLPSVPAVIVSDEGTSSEDQDVYGQHCSPKSNLSSPHSMEIHSYEDHMDGRGPTISSMCLNVDEKPKPLGTDVILKPASASEAEALSKEVIESANSSVKIGMNDMFWEQFLTDTPAASLNAQEIKSENGATEGGAIVSKGADHGNFWWNKNKLDNLTIHFGKLTSAGRT</sequence>
<name>A0ACC0ZHR5_9ROSI</name>
<gene>
    <name evidence="1" type="ORF">Pint_02557</name>
</gene>
<protein>
    <submittedName>
        <fullName evidence="1">Uncharacterized protein</fullName>
    </submittedName>
</protein>
<evidence type="ECO:0000313" key="2">
    <source>
        <dbReference type="Proteomes" id="UP001163603"/>
    </source>
</evidence>
<dbReference type="EMBL" id="CM047736">
    <property type="protein sequence ID" value="KAJ0051762.1"/>
    <property type="molecule type" value="Genomic_DNA"/>
</dbReference>
<organism evidence="1 2">
    <name type="scientific">Pistacia integerrima</name>
    <dbReference type="NCBI Taxonomy" id="434235"/>
    <lineage>
        <taxon>Eukaryota</taxon>
        <taxon>Viridiplantae</taxon>
        <taxon>Streptophyta</taxon>
        <taxon>Embryophyta</taxon>
        <taxon>Tracheophyta</taxon>
        <taxon>Spermatophyta</taxon>
        <taxon>Magnoliopsida</taxon>
        <taxon>eudicotyledons</taxon>
        <taxon>Gunneridae</taxon>
        <taxon>Pentapetalae</taxon>
        <taxon>rosids</taxon>
        <taxon>malvids</taxon>
        <taxon>Sapindales</taxon>
        <taxon>Anacardiaceae</taxon>
        <taxon>Pistacia</taxon>
    </lineage>
</organism>